<dbReference type="VEuPathDB" id="FungiDB:CIMG_12795"/>
<evidence type="ECO:0000313" key="2">
    <source>
        <dbReference type="Proteomes" id="UP000001261"/>
    </source>
</evidence>
<keyword evidence="2" id="KW-1185">Reference proteome</keyword>
<dbReference type="KEGG" id="cim:CIMG_12795"/>
<accession>J3KIV4</accession>
<name>J3KIV4_COCIM</name>
<organism evidence="1 2">
    <name type="scientific">Coccidioides immitis (strain RS)</name>
    <name type="common">Valley fever fungus</name>
    <dbReference type="NCBI Taxonomy" id="246410"/>
    <lineage>
        <taxon>Eukaryota</taxon>
        <taxon>Fungi</taxon>
        <taxon>Dikarya</taxon>
        <taxon>Ascomycota</taxon>
        <taxon>Pezizomycotina</taxon>
        <taxon>Eurotiomycetes</taxon>
        <taxon>Eurotiomycetidae</taxon>
        <taxon>Onygenales</taxon>
        <taxon>Onygenaceae</taxon>
        <taxon>Coccidioides</taxon>
    </lineage>
</organism>
<protein>
    <submittedName>
        <fullName evidence="1">Uncharacterized protein</fullName>
    </submittedName>
</protein>
<dbReference type="RefSeq" id="XP_001247512.2">
    <property type="nucleotide sequence ID" value="XM_001247511.2"/>
</dbReference>
<dbReference type="EMBL" id="GG704911">
    <property type="protein sequence ID" value="EAS35929.3"/>
    <property type="molecule type" value="Genomic_DNA"/>
</dbReference>
<gene>
    <name evidence="1" type="ORF">CIMG_12795</name>
</gene>
<proteinExistence type="predicted"/>
<dbReference type="InParanoid" id="J3KIV4"/>
<evidence type="ECO:0000313" key="1">
    <source>
        <dbReference type="EMBL" id="EAS35929.3"/>
    </source>
</evidence>
<dbReference type="Proteomes" id="UP000001261">
    <property type="component" value="Unassembled WGS sequence"/>
</dbReference>
<reference evidence="2" key="2">
    <citation type="journal article" date="2010" name="Genome Res.">
        <title>Population genomic sequencing of Coccidioides fungi reveals recent hybridization and transposon control.</title>
        <authorList>
            <person name="Neafsey D.E."/>
            <person name="Barker B.M."/>
            <person name="Sharpton T.J."/>
            <person name="Stajich J.E."/>
            <person name="Park D.J."/>
            <person name="Whiston E."/>
            <person name="Hung C.-Y."/>
            <person name="McMahan C."/>
            <person name="White J."/>
            <person name="Sykes S."/>
            <person name="Heiman D."/>
            <person name="Young S."/>
            <person name="Zeng Q."/>
            <person name="Abouelleil A."/>
            <person name="Aftuck L."/>
            <person name="Bessette D."/>
            <person name="Brown A."/>
            <person name="FitzGerald M."/>
            <person name="Lui A."/>
            <person name="Macdonald J.P."/>
            <person name="Priest M."/>
            <person name="Orbach M.J."/>
            <person name="Galgiani J.N."/>
            <person name="Kirkland T.N."/>
            <person name="Cole G.T."/>
            <person name="Birren B.W."/>
            <person name="Henn M.R."/>
            <person name="Taylor J.W."/>
            <person name="Rounsley S.D."/>
        </authorList>
    </citation>
    <scope>GENOME REANNOTATION</scope>
    <source>
        <strain evidence="2">RS</strain>
    </source>
</reference>
<reference evidence="2" key="1">
    <citation type="journal article" date="2009" name="Genome Res.">
        <title>Comparative genomic analyses of the human fungal pathogens Coccidioides and their relatives.</title>
        <authorList>
            <person name="Sharpton T.J."/>
            <person name="Stajich J.E."/>
            <person name="Rounsley S.D."/>
            <person name="Gardner M.J."/>
            <person name="Wortman J.R."/>
            <person name="Jordar V.S."/>
            <person name="Maiti R."/>
            <person name="Kodira C.D."/>
            <person name="Neafsey D.E."/>
            <person name="Zeng Q."/>
            <person name="Hung C.-Y."/>
            <person name="McMahan C."/>
            <person name="Muszewska A."/>
            <person name="Grynberg M."/>
            <person name="Mandel M.A."/>
            <person name="Kellner E.M."/>
            <person name="Barker B.M."/>
            <person name="Galgiani J.N."/>
            <person name="Orbach M.J."/>
            <person name="Kirkland T.N."/>
            <person name="Cole G.T."/>
            <person name="Henn M.R."/>
            <person name="Birren B.W."/>
            <person name="Taylor J.W."/>
        </authorList>
    </citation>
    <scope>NUCLEOTIDE SEQUENCE [LARGE SCALE GENOMIC DNA]</scope>
    <source>
        <strain evidence="2">RS</strain>
    </source>
</reference>
<dbReference type="GeneID" id="24164422"/>
<sequence>MAAVDFVLFPQRLDLQFLELKHLRGDSLVGKHTESAIFATHSTYLVSESAITIVVALQNQRESMMRTKFLWLTISRSSTDGEGWLEVMEFVNERVAILDNRPIFVLPGGNSALSHRKELRTFELVYSPIWIGSVCGDVAWLPSARESPPPITRWLMSLVCAVLENRLHHVRHQGPEESTLLDSGAAGSSFFCG</sequence>
<dbReference type="AlphaFoldDB" id="J3KIV4"/>